<gene>
    <name evidence="2" type="ORF">BSL78_16515</name>
</gene>
<dbReference type="AlphaFoldDB" id="A0A2G8KF75"/>
<keyword evidence="1" id="KW-0812">Transmembrane</keyword>
<dbReference type="EMBL" id="MRZV01000631">
    <property type="protein sequence ID" value="PIK46620.1"/>
    <property type="molecule type" value="Genomic_DNA"/>
</dbReference>
<reference evidence="2 3" key="1">
    <citation type="journal article" date="2017" name="PLoS Biol.">
        <title>The sea cucumber genome provides insights into morphological evolution and visceral regeneration.</title>
        <authorList>
            <person name="Zhang X."/>
            <person name="Sun L."/>
            <person name="Yuan J."/>
            <person name="Sun Y."/>
            <person name="Gao Y."/>
            <person name="Zhang L."/>
            <person name="Li S."/>
            <person name="Dai H."/>
            <person name="Hamel J.F."/>
            <person name="Liu C."/>
            <person name="Yu Y."/>
            <person name="Liu S."/>
            <person name="Lin W."/>
            <person name="Guo K."/>
            <person name="Jin S."/>
            <person name="Xu P."/>
            <person name="Storey K.B."/>
            <person name="Huan P."/>
            <person name="Zhang T."/>
            <person name="Zhou Y."/>
            <person name="Zhang J."/>
            <person name="Lin C."/>
            <person name="Li X."/>
            <person name="Xing L."/>
            <person name="Huo D."/>
            <person name="Sun M."/>
            <person name="Wang L."/>
            <person name="Mercier A."/>
            <person name="Li F."/>
            <person name="Yang H."/>
            <person name="Xiang J."/>
        </authorList>
    </citation>
    <scope>NUCLEOTIDE SEQUENCE [LARGE SCALE GENOMIC DNA]</scope>
    <source>
        <strain evidence="2">Shaxun</strain>
        <tissue evidence="2">Muscle</tissue>
    </source>
</reference>
<evidence type="ECO:0000256" key="1">
    <source>
        <dbReference type="SAM" id="Phobius"/>
    </source>
</evidence>
<feature type="transmembrane region" description="Helical" evidence="1">
    <location>
        <begin position="12"/>
        <end position="29"/>
    </location>
</feature>
<comment type="caution">
    <text evidence="2">The sequence shown here is derived from an EMBL/GenBank/DDBJ whole genome shotgun (WGS) entry which is preliminary data.</text>
</comment>
<dbReference type="Proteomes" id="UP000230750">
    <property type="component" value="Unassembled WGS sequence"/>
</dbReference>
<proteinExistence type="predicted"/>
<evidence type="ECO:0000313" key="2">
    <source>
        <dbReference type="EMBL" id="PIK46620.1"/>
    </source>
</evidence>
<sequence>MIHRKFKGDLRRFGILVAVSTIFAVYYILRSGNNVSRVKDNRRDSLTQMRGSRFADNHGSQNVTDHELLMEVCPIGWTLQTLQKDSQKGTSVSQFCTKDDESNEWACLAGWVKLPYPPFCQLRERELVSQLSIPELLRYSQISEVNKLIFIHISKSGGEHLERSFLFDDRREEVNGHYLGGHHPIRSFDKSIFHGYVKIGVLRHPCSRLISVWRLLSNKNIKWMEGKMDNETSSNFPAFVEKTLEHISIEEEEHLKSQVGMLFHDDEKFGLDQHLVYESWNESVDVLGNLIKSDVSSLKVKFSALDGNDDCTEMYTSTSWEKMLDLYAMDMCVLGYSRDIAATNVLPPLSWTPETFTERYKHCKTRFSLSNIEAVPIKTDAVPYANDNLKDIKCDNCVIYTYFQSLSDDKDTVKKDKENTLETWNNAWSSAGWTPRIINEDDAKRHPSYQALREKFATFPTRGNAEYEIACFLRYLAMAAVGGGWMSDFDVLPINFPASTERCHNGALTVYQRFVPALVSGNASEYTRVATLMANIPWESLPEFTVKGSPHVSDMLCLRKLMADGQIRSEWLVASLDRIFSLPFSCDNIMTQPSKPMCLKSQKTLSFPVAIHFAHSSMSKLTKDRALVSALWGNSTSFRKQERGSKMKFVYNFIRQRCISFNNKD</sequence>
<dbReference type="Gene3D" id="3.40.50.300">
    <property type="entry name" value="P-loop containing nucleotide triphosphate hydrolases"/>
    <property type="match status" value="1"/>
</dbReference>
<evidence type="ECO:0000313" key="3">
    <source>
        <dbReference type="Proteomes" id="UP000230750"/>
    </source>
</evidence>
<protein>
    <submittedName>
        <fullName evidence="2">Uncharacterized protein</fullName>
    </submittedName>
</protein>
<organism evidence="2 3">
    <name type="scientific">Stichopus japonicus</name>
    <name type="common">Sea cucumber</name>
    <dbReference type="NCBI Taxonomy" id="307972"/>
    <lineage>
        <taxon>Eukaryota</taxon>
        <taxon>Metazoa</taxon>
        <taxon>Echinodermata</taxon>
        <taxon>Eleutherozoa</taxon>
        <taxon>Echinozoa</taxon>
        <taxon>Holothuroidea</taxon>
        <taxon>Aspidochirotacea</taxon>
        <taxon>Aspidochirotida</taxon>
        <taxon>Stichopodidae</taxon>
        <taxon>Apostichopus</taxon>
    </lineage>
</organism>
<keyword evidence="1" id="KW-0472">Membrane</keyword>
<accession>A0A2G8KF75</accession>
<keyword evidence="3" id="KW-1185">Reference proteome</keyword>
<dbReference type="OrthoDB" id="5312133at2759"/>
<name>A0A2G8KF75_STIJA</name>
<keyword evidence="1" id="KW-1133">Transmembrane helix</keyword>
<dbReference type="InterPro" id="IPR027417">
    <property type="entry name" value="P-loop_NTPase"/>
</dbReference>